<dbReference type="HOGENOM" id="CLU_2205059_0_0_4"/>
<evidence type="ECO:0000313" key="2">
    <source>
        <dbReference type="Proteomes" id="UP000002705"/>
    </source>
</evidence>
<reference evidence="1" key="1">
    <citation type="submission" date="2009-01" db="EMBL/GenBank/DDBJ databases">
        <title>Complete sequence of chromosome 3 of Burkholderia sp. 383.</title>
        <authorList>
            <consortium name="US DOE Joint Genome Institute"/>
            <person name="Copeland A."/>
            <person name="Lucas S."/>
            <person name="Lapidus A."/>
            <person name="Barry K."/>
            <person name="Detter J.C."/>
            <person name="Glavina T."/>
            <person name="Hammon N."/>
            <person name="Israni S."/>
            <person name="Pitluck S."/>
            <person name="Chain P."/>
            <person name="Malfatti S."/>
            <person name="Shin M."/>
            <person name="Vergez L."/>
            <person name="Schmutz J."/>
            <person name="Larimer F."/>
            <person name="Land M."/>
            <person name="Kyrpides N."/>
            <person name="Lykidis A."/>
            <person name="Richardson P."/>
        </authorList>
    </citation>
    <scope>NUCLEOTIDE SEQUENCE</scope>
    <source>
        <strain evidence="1">383</strain>
    </source>
</reference>
<dbReference type="GeneID" id="45099668"/>
<accession>Q39P86</accession>
<dbReference type="PATRIC" id="fig|482957.22.peg.7194"/>
<keyword evidence="2" id="KW-1185">Reference proteome</keyword>
<dbReference type="EMBL" id="CP000150">
    <property type="protein sequence ID" value="ABB05730.1"/>
    <property type="molecule type" value="Genomic_DNA"/>
</dbReference>
<organism evidence="1 2">
    <name type="scientific">Burkholderia lata (strain ATCC 17760 / DSM 23089 / LMG 22485 / NCIMB 9086 / R18194 / 383)</name>
    <dbReference type="NCBI Taxonomy" id="482957"/>
    <lineage>
        <taxon>Bacteria</taxon>
        <taxon>Pseudomonadati</taxon>
        <taxon>Pseudomonadota</taxon>
        <taxon>Betaproteobacteria</taxon>
        <taxon>Burkholderiales</taxon>
        <taxon>Burkholderiaceae</taxon>
        <taxon>Burkholderia</taxon>
        <taxon>Burkholderia cepacia complex</taxon>
    </lineage>
</organism>
<dbReference type="Proteomes" id="UP000002705">
    <property type="component" value="Chromosome 3"/>
</dbReference>
<proteinExistence type="predicted"/>
<evidence type="ECO:0000313" key="1">
    <source>
        <dbReference type="EMBL" id="ABB05730.1"/>
    </source>
</evidence>
<dbReference type="RefSeq" id="WP_011349374.1">
    <property type="nucleotide sequence ID" value="NC_007509.1"/>
</dbReference>
<dbReference type="AlphaFoldDB" id="Q39P86"/>
<name>Q39P86_BURL3</name>
<gene>
    <name evidence="1" type="ordered locus">Bcep18194_C6680</name>
</gene>
<dbReference type="KEGG" id="bur:Bcep18194_C6680"/>
<sequence>MNRHERSTLARWIAVNQEEQARARALLVLADAPQHVEAIIAALGAATDTLSVEDADPLWAQLQAIARTTGIDNTARSTAYHRDARACRIVWNISRPISGVFLVFELE</sequence>
<protein>
    <submittedName>
        <fullName evidence="1">Uncharacterized protein</fullName>
    </submittedName>
</protein>